<evidence type="ECO:0000256" key="1">
    <source>
        <dbReference type="ARBA" id="ARBA00004383"/>
    </source>
</evidence>
<evidence type="ECO:0000256" key="4">
    <source>
        <dbReference type="ARBA" id="ARBA00022475"/>
    </source>
</evidence>
<dbReference type="AlphaFoldDB" id="A0A1F6CD49"/>
<comment type="subcellular location">
    <subcellularLocation>
        <location evidence="1">Cell inner membrane</location>
        <topology evidence="1">Single-pass membrane protein</topology>
        <orientation evidence="1">Periplasmic side</orientation>
    </subcellularLocation>
</comment>
<evidence type="ECO:0000313" key="12">
    <source>
        <dbReference type="EMBL" id="OGG46842.1"/>
    </source>
</evidence>
<dbReference type="GO" id="GO:0055085">
    <property type="term" value="P:transmembrane transport"/>
    <property type="evidence" value="ECO:0007669"/>
    <property type="project" value="InterPro"/>
</dbReference>
<reference evidence="12 13" key="1">
    <citation type="journal article" date="2016" name="Nat. Commun.">
        <title>Thousands of microbial genomes shed light on interconnected biogeochemical processes in an aquifer system.</title>
        <authorList>
            <person name="Anantharaman K."/>
            <person name="Brown C.T."/>
            <person name="Hug L.A."/>
            <person name="Sharon I."/>
            <person name="Castelle C.J."/>
            <person name="Probst A.J."/>
            <person name="Thomas B.C."/>
            <person name="Singh A."/>
            <person name="Wilkins M.J."/>
            <person name="Karaoz U."/>
            <person name="Brodie E.L."/>
            <person name="Williams K.H."/>
            <person name="Hubbard S.S."/>
            <person name="Banfield J.F."/>
        </authorList>
    </citation>
    <scope>NUCLEOTIDE SEQUENCE [LARGE SCALE GENOMIC DNA]</scope>
    <source>
        <strain evidence="13">RIFCSPLOWO2_12_FULL_64_10</strain>
    </source>
</reference>
<keyword evidence="9 10" id="KW-0472">Membrane</keyword>
<keyword evidence="5" id="KW-0997">Cell inner membrane</keyword>
<dbReference type="GO" id="GO:0015031">
    <property type="term" value="P:protein transport"/>
    <property type="evidence" value="ECO:0007669"/>
    <property type="project" value="UniProtKB-KW"/>
</dbReference>
<protein>
    <recommendedName>
        <fullName evidence="11">TonB C-terminal domain-containing protein</fullName>
    </recommendedName>
</protein>
<evidence type="ECO:0000256" key="9">
    <source>
        <dbReference type="ARBA" id="ARBA00023136"/>
    </source>
</evidence>
<name>A0A1F6CD49_HANXR</name>
<evidence type="ECO:0000256" key="8">
    <source>
        <dbReference type="ARBA" id="ARBA00022989"/>
    </source>
</evidence>
<accession>A0A1F6CD49</accession>
<dbReference type="InterPro" id="IPR051045">
    <property type="entry name" value="TonB-dependent_transducer"/>
</dbReference>
<dbReference type="PANTHER" id="PTHR33446">
    <property type="entry name" value="PROTEIN TONB-RELATED"/>
    <property type="match status" value="1"/>
</dbReference>
<evidence type="ECO:0000259" key="11">
    <source>
        <dbReference type="PROSITE" id="PS52015"/>
    </source>
</evidence>
<proteinExistence type="inferred from homology"/>
<dbReference type="EMBL" id="MFKF01000283">
    <property type="protein sequence ID" value="OGG46842.1"/>
    <property type="molecule type" value="Genomic_DNA"/>
</dbReference>
<dbReference type="PROSITE" id="PS52015">
    <property type="entry name" value="TONB_CTD"/>
    <property type="match status" value="1"/>
</dbReference>
<keyword evidence="8 10" id="KW-1133">Transmembrane helix</keyword>
<feature type="transmembrane region" description="Helical" evidence="10">
    <location>
        <begin position="29"/>
        <end position="51"/>
    </location>
</feature>
<comment type="caution">
    <text evidence="12">The sequence shown here is derived from an EMBL/GenBank/DDBJ whole genome shotgun (WGS) entry which is preliminary data.</text>
</comment>
<evidence type="ECO:0000256" key="2">
    <source>
        <dbReference type="ARBA" id="ARBA00006555"/>
    </source>
</evidence>
<dbReference type="Proteomes" id="UP000178606">
    <property type="component" value="Unassembled WGS sequence"/>
</dbReference>
<keyword evidence="7" id="KW-0653">Protein transport</keyword>
<keyword evidence="3" id="KW-0813">Transport</keyword>
<gene>
    <name evidence="12" type="ORF">A3F84_03615</name>
</gene>
<dbReference type="SUPFAM" id="SSF74653">
    <property type="entry name" value="TolA/TonB C-terminal domain"/>
    <property type="match status" value="1"/>
</dbReference>
<dbReference type="Pfam" id="PF03544">
    <property type="entry name" value="TonB_C"/>
    <property type="match status" value="1"/>
</dbReference>
<evidence type="ECO:0000256" key="3">
    <source>
        <dbReference type="ARBA" id="ARBA00022448"/>
    </source>
</evidence>
<evidence type="ECO:0000256" key="5">
    <source>
        <dbReference type="ARBA" id="ARBA00022519"/>
    </source>
</evidence>
<comment type="similarity">
    <text evidence="2">Belongs to the TonB family.</text>
</comment>
<dbReference type="InterPro" id="IPR006260">
    <property type="entry name" value="TonB/TolA_C"/>
</dbReference>
<feature type="domain" description="TonB C-terminal" evidence="11">
    <location>
        <begin position="162"/>
        <end position="250"/>
    </location>
</feature>
<dbReference type="GO" id="GO:0005886">
    <property type="term" value="C:plasma membrane"/>
    <property type="evidence" value="ECO:0007669"/>
    <property type="project" value="UniProtKB-SubCell"/>
</dbReference>
<dbReference type="NCBIfam" id="TIGR01352">
    <property type="entry name" value="tonB_Cterm"/>
    <property type="match status" value="1"/>
</dbReference>
<evidence type="ECO:0000256" key="7">
    <source>
        <dbReference type="ARBA" id="ARBA00022927"/>
    </source>
</evidence>
<dbReference type="InterPro" id="IPR037682">
    <property type="entry name" value="TonB_C"/>
</dbReference>
<evidence type="ECO:0000256" key="10">
    <source>
        <dbReference type="SAM" id="Phobius"/>
    </source>
</evidence>
<evidence type="ECO:0000256" key="6">
    <source>
        <dbReference type="ARBA" id="ARBA00022692"/>
    </source>
</evidence>
<sequence length="250" mass="27526">MSMTATVLGIVDYGAAELKRIYRQHVQRAFTYAAAGHLVAAAIYLGVTWYLSREEQVRTVRFIKYQDLGPPPSLTNQQAAPQIQVSQAAARPTIGIPEPVPDAEVSSETTIATQTEMSQMTSLSGGEGVGEGAVIQVEQPVQQTDNIVVEEERLPDVGEFIPVEEQPVQVEMPKPVYPEIARRAGIEGTVFIHILVDKAGKVRDVKIVKGPEMFHEAAKEAAWKSVWRPAIQNQKPVAVWVAFPIRFTLK</sequence>
<keyword evidence="6 10" id="KW-0812">Transmembrane</keyword>
<organism evidence="12 13">
    <name type="scientific">Handelsmanbacteria sp. (strain RIFCSPLOWO2_12_FULL_64_10)</name>
    <dbReference type="NCBI Taxonomy" id="1817868"/>
    <lineage>
        <taxon>Bacteria</taxon>
        <taxon>Candidatus Handelsmaniibacteriota</taxon>
    </lineage>
</organism>
<evidence type="ECO:0000313" key="13">
    <source>
        <dbReference type="Proteomes" id="UP000178606"/>
    </source>
</evidence>
<keyword evidence="4" id="KW-1003">Cell membrane</keyword>
<dbReference type="Gene3D" id="3.30.1150.10">
    <property type="match status" value="1"/>
</dbReference>